<organism evidence="2 3">
    <name type="scientific">Jiangella alba</name>
    <dbReference type="NCBI Taxonomy" id="561176"/>
    <lineage>
        <taxon>Bacteria</taxon>
        <taxon>Bacillati</taxon>
        <taxon>Actinomycetota</taxon>
        <taxon>Actinomycetes</taxon>
        <taxon>Jiangellales</taxon>
        <taxon>Jiangellaceae</taxon>
        <taxon>Jiangella</taxon>
    </lineage>
</organism>
<sequence length="265" mass="27279">MQLIKGAAVCGVTVAAVVAGAVAAPVWGTAGPAESPLAAGAATGQPPVRVVTEPGPARAAPRPAAVVRGAAAATVTEAVTGVAAATEVAVTGTAATGAAPAAGAPMKTASVPGWTVDCRPTPPPRHRQLLDGFALGWVPPGIGPLVTDFEYEWDDVGFRSRVWESGPYPDDSYRVDLQVTVMRSPAFTDAAALRGFLVEYLERDPISWATEPFAHPDGPGFTDVGELFWLAAPGVAVRVFGGGEQVDFRDLTRTACAARQVLPMR</sequence>
<evidence type="ECO:0000313" key="2">
    <source>
        <dbReference type="EMBL" id="SEF14526.1"/>
    </source>
</evidence>
<gene>
    <name evidence="2" type="ORF">SAMN04488561_4658</name>
</gene>
<evidence type="ECO:0000256" key="1">
    <source>
        <dbReference type="SAM" id="SignalP"/>
    </source>
</evidence>
<dbReference type="AlphaFoldDB" id="A0A1H5PL91"/>
<evidence type="ECO:0000313" key="3">
    <source>
        <dbReference type="Proteomes" id="UP000181980"/>
    </source>
</evidence>
<protein>
    <submittedName>
        <fullName evidence="2">Uncharacterized protein</fullName>
    </submittedName>
</protein>
<reference evidence="3" key="1">
    <citation type="submission" date="2016-10" db="EMBL/GenBank/DDBJ databases">
        <authorList>
            <person name="Varghese N."/>
            <person name="Submissions S."/>
        </authorList>
    </citation>
    <scope>NUCLEOTIDE SEQUENCE [LARGE SCALE GENOMIC DNA]</scope>
    <source>
        <strain evidence="3">DSM 45237</strain>
    </source>
</reference>
<keyword evidence="1" id="KW-0732">Signal</keyword>
<name>A0A1H5PL91_9ACTN</name>
<keyword evidence="3" id="KW-1185">Reference proteome</keyword>
<feature type="chain" id="PRO_5038881817" evidence="1">
    <location>
        <begin position="24"/>
        <end position="265"/>
    </location>
</feature>
<proteinExistence type="predicted"/>
<dbReference type="EMBL" id="FNUC01000004">
    <property type="protein sequence ID" value="SEF14526.1"/>
    <property type="molecule type" value="Genomic_DNA"/>
</dbReference>
<dbReference type="Proteomes" id="UP000181980">
    <property type="component" value="Unassembled WGS sequence"/>
</dbReference>
<feature type="signal peptide" evidence="1">
    <location>
        <begin position="1"/>
        <end position="23"/>
    </location>
</feature>
<accession>A0A1H5PL91</accession>